<evidence type="ECO:0000259" key="3">
    <source>
        <dbReference type="Pfam" id="PF05368"/>
    </source>
</evidence>
<dbReference type="Pfam" id="PF05368">
    <property type="entry name" value="NmrA"/>
    <property type="match status" value="1"/>
</dbReference>
<dbReference type="AlphaFoldDB" id="E4UUW2"/>
<dbReference type="Proteomes" id="UP000002669">
    <property type="component" value="Unassembled WGS sequence"/>
</dbReference>
<keyword evidence="1" id="KW-0521">NADP</keyword>
<dbReference type="InterPro" id="IPR045312">
    <property type="entry name" value="PCBER-like"/>
</dbReference>
<keyword evidence="5" id="KW-1185">Reference proteome</keyword>
<keyword evidence="2" id="KW-0560">Oxidoreductase</keyword>
<dbReference type="GO" id="GO:0016491">
    <property type="term" value="F:oxidoreductase activity"/>
    <property type="evidence" value="ECO:0007669"/>
    <property type="project" value="UniProtKB-KW"/>
</dbReference>
<dbReference type="OMA" id="LGMQWVT"/>
<proteinExistence type="predicted"/>
<dbReference type="PANTHER" id="PTHR47706:SF7">
    <property type="entry name" value="CIPA-LIKE, PUTATIVE (AFU_ORTHOLOGUE AFUA_1G01630)-RELATED"/>
    <property type="match status" value="1"/>
</dbReference>
<dbReference type="eggNOG" id="ENOG502QTQ8">
    <property type="taxonomic scope" value="Eukaryota"/>
</dbReference>
<gene>
    <name evidence="4" type="ORF">MGYG_04082</name>
</gene>
<name>E4UUW2_ARTGP</name>
<dbReference type="GeneID" id="10029195"/>
<dbReference type="SUPFAM" id="SSF51735">
    <property type="entry name" value="NAD(P)-binding Rossmann-fold domains"/>
    <property type="match status" value="1"/>
</dbReference>
<evidence type="ECO:0000313" key="4">
    <source>
        <dbReference type="EMBL" id="EFR01079.1"/>
    </source>
</evidence>
<organism evidence="5">
    <name type="scientific">Arthroderma gypseum (strain ATCC MYA-4604 / CBS 118893)</name>
    <name type="common">Microsporum gypseum</name>
    <dbReference type="NCBI Taxonomy" id="535722"/>
    <lineage>
        <taxon>Eukaryota</taxon>
        <taxon>Fungi</taxon>
        <taxon>Dikarya</taxon>
        <taxon>Ascomycota</taxon>
        <taxon>Pezizomycotina</taxon>
        <taxon>Eurotiomycetes</taxon>
        <taxon>Eurotiomycetidae</taxon>
        <taxon>Onygenales</taxon>
        <taxon>Arthrodermataceae</taxon>
        <taxon>Nannizzia</taxon>
    </lineage>
</organism>
<dbReference type="CDD" id="cd05259">
    <property type="entry name" value="PCBER_SDR_a"/>
    <property type="match status" value="1"/>
</dbReference>
<dbReference type="OrthoDB" id="9974981at2759"/>
<dbReference type="PANTHER" id="PTHR47706">
    <property type="entry name" value="NMRA-LIKE FAMILY PROTEIN"/>
    <property type="match status" value="1"/>
</dbReference>
<evidence type="ECO:0000256" key="2">
    <source>
        <dbReference type="ARBA" id="ARBA00023002"/>
    </source>
</evidence>
<dbReference type="HOGENOM" id="CLU_044876_1_1_1"/>
<protein>
    <submittedName>
        <fullName evidence="4">CipA protein</fullName>
    </submittedName>
</protein>
<dbReference type="STRING" id="535722.E4UUW2"/>
<feature type="domain" description="NmrA-like" evidence="3">
    <location>
        <begin position="6"/>
        <end position="145"/>
    </location>
</feature>
<dbReference type="VEuPathDB" id="FungiDB:MGYG_04082"/>
<sequence length="330" mass="36924">MSYLRKVAIVGATGNIGRPIVREILKAQKHEVTAITRTVSKAVMPDGVKIAKVDYDNQPTLVSALRGQDVLIITMASSAPKDIQLKLVEAAAEAGVPYIVPNGWGSDASHPLSDDAFIGPGQREIYKRVEELGKSSWINFVTSFWYEFSLVGGTNCYGFDIKNRSVIFFDDGTARINTSTWNQTGKAVANFLSLKEKPDDGEDERMAISGFRNKNVYISSFLVSQKDMFQSILRVTGTKEADWEITHEPSEKRYQAGVELFKQGERIGFARALYTRVFYPERPGFASGAYEPVHGLQNDLLNLPKENLDERTKFAIENIEEFRTGYSDIR</sequence>
<dbReference type="InterPro" id="IPR036291">
    <property type="entry name" value="NAD(P)-bd_dom_sf"/>
</dbReference>
<evidence type="ECO:0000256" key="1">
    <source>
        <dbReference type="ARBA" id="ARBA00022857"/>
    </source>
</evidence>
<dbReference type="InParanoid" id="E4UUW2"/>
<dbReference type="InterPro" id="IPR051609">
    <property type="entry name" value="NmrA/Isoflavone_reductase-like"/>
</dbReference>
<evidence type="ECO:0000313" key="5">
    <source>
        <dbReference type="Proteomes" id="UP000002669"/>
    </source>
</evidence>
<dbReference type="RefSeq" id="XP_003173909.1">
    <property type="nucleotide sequence ID" value="XM_003173861.1"/>
</dbReference>
<dbReference type="Gene3D" id="3.40.50.720">
    <property type="entry name" value="NAD(P)-binding Rossmann-like Domain"/>
    <property type="match status" value="1"/>
</dbReference>
<dbReference type="InterPro" id="IPR008030">
    <property type="entry name" value="NmrA-like"/>
</dbReference>
<dbReference type="EMBL" id="DS989824">
    <property type="protein sequence ID" value="EFR01079.1"/>
    <property type="molecule type" value="Genomic_DNA"/>
</dbReference>
<accession>E4UUW2</accession>
<reference evidence="5" key="1">
    <citation type="journal article" date="2012" name="MBio">
        <title>Comparative genome analysis of Trichophyton rubrum and related dermatophytes reveals candidate genes involved in infection.</title>
        <authorList>
            <person name="Martinez D.A."/>
            <person name="Oliver B.G."/>
            <person name="Graeser Y."/>
            <person name="Goldberg J.M."/>
            <person name="Li W."/>
            <person name="Martinez-Rossi N.M."/>
            <person name="Monod M."/>
            <person name="Shelest E."/>
            <person name="Barton R.C."/>
            <person name="Birch E."/>
            <person name="Brakhage A.A."/>
            <person name="Chen Z."/>
            <person name="Gurr S.J."/>
            <person name="Heiman D."/>
            <person name="Heitman J."/>
            <person name="Kosti I."/>
            <person name="Rossi A."/>
            <person name="Saif S."/>
            <person name="Samalova M."/>
            <person name="Saunders C.W."/>
            <person name="Shea T."/>
            <person name="Summerbell R.C."/>
            <person name="Xu J."/>
            <person name="Young S."/>
            <person name="Zeng Q."/>
            <person name="Birren B.W."/>
            <person name="Cuomo C.A."/>
            <person name="White T.C."/>
        </authorList>
    </citation>
    <scope>NUCLEOTIDE SEQUENCE [LARGE SCALE GENOMIC DNA]</scope>
    <source>
        <strain evidence="5">ATCC MYA-4604 / CBS 118893</strain>
    </source>
</reference>